<keyword evidence="3" id="KW-1185">Reference proteome</keyword>
<organism evidence="2 3">
    <name type="scientific">Paraglaciecola psychrophila 170</name>
    <dbReference type="NCBI Taxonomy" id="1129794"/>
    <lineage>
        <taxon>Bacteria</taxon>
        <taxon>Pseudomonadati</taxon>
        <taxon>Pseudomonadota</taxon>
        <taxon>Gammaproteobacteria</taxon>
        <taxon>Alteromonadales</taxon>
        <taxon>Alteromonadaceae</taxon>
        <taxon>Paraglaciecola</taxon>
    </lineage>
</organism>
<dbReference type="EMBL" id="CP003837">
    <property type="protein sequence ID" value="AGH42936.1"/>
    <property type="molecule type" value="Genomic_DNA"/>
</dbReference>
<dbReference type="AlphaFoldDB" id="K6ZSR6"/>
<keyword evidence="1" id="KW-1133">Transmembrane helix</keyword>
<reference evidence="2 3" key="1">
    <citation type="journal article" date="2013" name="Genome Announc.">
        <title>Complete Genome Sequence of Glaciecola psychrophila Strain 170T.</title>
        <authorList>
            <person name="Yin J."/>
            <person name="Chen J."/>
            <person name="Liu G."/>
            <person name="Yu Y."/>
            <person name="Song L."/>
            <person name="Wang X."/>
            <person name="Qu X."/>
        </authorList>
    </citation>
    <scope>NUCLEOTIDE SEQUENCE [LARGE SCALE GENOMIC DNA]</scope>
    <source>
        <strain evidence="2 3">170</strain>
    </source>
</reference>
<protein>
    <submittedName>
        <fullName evidence="2">Uncharacterized protein</fullName>
    </submittedName>
</protein>
<accession>K6ZSR6</accession>
<dbReference type="PATRIC" id="fig|1129794.4.peg.817"/>
<sequence length="39" mass="4528">MQDTCGKEGWRGFTWIVTTLIYGAANLGWIDQFTYKDIQ</sequence>
<dbReference type="KEGG" id="gps:C427_0827"/>
<proteinExistence type="predicted"/>
<evidence type="ECO:0000256" key="1">
    <source>
        <dbReference type="SAM" id="Phobius"/>
    </source>
</evidence>
<name>K6ZSR6_9ALTE</name>
<evidence type="ECO:0000313" key="3">
    <source>
        <dbReference type="Proteomes" id="UP000011864"/>
    </source>
</evidence>
<dbReference type="HOGENOM" id="CLU_3314098_0_0_6"/>
<gene>
    <name evidence="2" type="ORF">C427_0827</name>
</gene>
<evidence type="ECO:0000313" key="2">
    <source>
        <dbReference type="EMBL" id="AGH42936.1"/>
    </source>
</evidence>
<keyword evidence="1" id="KW-0472">Membrane</keyword>
<dbReference type="Proteomes" id="UP000011864">
    <property type="component" value="Chromosome"/>
</dbReference>
<feature type="transmembrane region" description="Helical" evidence="1">
    <location>
        <begin position="12"/>
        <end position="30"/>
    </location>
</feature>
<keyword evidence="1" id="KW-0812">Transmembrane</keyword>